<proteinExistence type="predicted"/>
<organism evidence="1 2">
    <name type="scientific">Stylosanthes scabra</name>
    <dbReference type="NCBI Taxonomy" id="79078"/>
    <lineage>
        <taxon>Eukaryota</taxon>
        <taxon>Viridiplantae</taxon>
        <taxon>Streptophyta</taxon>
        <taxon>Embryophyta</taxon>
        <taxon>Tracheophyta</taxon>
        <taxon>Spermatophyta</taxon>
        <taxon>Magnoliopsida</taxon>
        <taxon>eudicotyledons</taxon>
        <taxon>Gunneridae</taxon>
        <taxon>Pentapetalae</taxon>
        <taxon>rosids</taxon>
        <taxon>fabids</taxon>
        <taxon>Fabales</taxon>
        <taxon>Fabaceae</taxon>
        <taxon>Papilionoideae</taxon>
        <taxon>50 kb inversion clade</taxon>
        <taxon>dalbergioids sensu lato</taxon>
        <taxon>Dalbergieae</taxon>
        <taxon>Pterocarpus clade</taxon>
        <taxon>Stylosanthes</taxon>
    </lineage>
</organism>
<gene>
    <name evidence="1" type="ORF">PIB30_072734</name>
</gene>
<keyword evidence="2" id="KW-1185">Reference proteome</keyword>
<accession>A0ABU6WRZ5</accession>
<sequence length="76" mass="8849">LDTMPIVNEVSMQQIFQCYHQNRSHVSSIELYVEFEQVAANAVDDVSYVDLERHTILEEMYSGSDDEFEANYEVPE</sequence>
<comment type="caution">
    <text evidence="1">The sequence shown here is derived from an EMBL/GenBank/DDBJ whole genome shotgun (WGS) entry which is preliminary data.</text>
</comment>
<feature type="non-terminal residue" evidence="1">
    <location>
        <position position="1"/>
    </location>
</feature>
<protein>
    <submittedName>
        <fullName evidence="1">Uncharacterized protein</fullName>
    </submittedName>
</protein>
<name>A0ABU6WRZ5_9FABA</name>
<evidence type="ECO:0000313" key="1">
    <source>
        <dbReference type="EMBL" id="MED6187055.1"/>
    </source>
</evidence>
<dbReference type="EMBL" id="JASCZI010182110">
    <property type="protein sequence ID" value="MED6187055.1"/>
    <property type="molecule type" value="Genomic_DNA"/>
</dbReference>
<dbReference type="Proteomes" id="UP001341840">
    <property type="component" value="Unassembled WGS sequence"/>
</dbReference>
<evidence type="ECO:0000313" key="2">
    <source>
        <dbReference type="Proteomes" id="UP001341840"/>
    </source>
</evidence>
<reference evidence="1 2" key="1">
    <citation type="journal article" date="2023" name="Plants (Basel)">
        <title>Bridging the Gap: Combining Genomics and Transcriptomics Approaches to Understand Stylosanthes scabra, an Orphan Legume from the Brazilian Caatinga.</title>
        <authorList>
            <person name="Ferreira-Neto J.R.C."/>
            <person name="da Silva M.D."/>
            <person name="Binneck E."/>
            <person name="de Melo N.F."/>
            <person name="da Silva R.H."/>
            <person name="de Melo A.L.T.M."/>
            <person name="Pandolfi V."/>
            <person name="Bustamante F.O."/>
            <person name="Brasileiro-Vidal A.C."/>
            <person name="Benko-Iseppon A.M."/>
        </authorList>
    </citation>
    <scope>NUCLEOTIDE SEQUENCE [LARGE SCALE GENOMIC DNA]</scope>
    <source>
        <tissue evidence="1">Leaves</tissue>
    </source>
</reference>